<evidence type="ECO:0000259" key="10">
    <source>
        <dbReference type="PROSITE" id="PS50011"/>
    </source>
</evidence>
<dbReference type="EMBL" id="HBNS01011212">
    <property type="protein sequence ID" value="CAE4596098.1"/>
    <property type="molecule type" value="Transcribed_RNA"/>
</dbReference>
<accession>A0A7S4UXU2</accession>
<dbReference type="InterPro" id="IPR008271">
    <property type="entry name" value="Ser/Thr_kinase_AS"/>
</dbReference>
<feature type="compositionally biased region" description="Polar residues" evidence="9">
    <location>
        <begin position="866"/>
        <end position="876"/>
    </location>
</feature>
<feature type="compositionally biased region" description="Polar residues" evidence="9">
    <location>
        <begin position="118"/>
        <end position="133"/>
    </location>
</feature>
<dbReference type="Pfam" id="PF00069">
    <property type="entry name" value="Pkinase"/>
    <property type="match status" value="1"/>
</dbReference>
<feature type="compositionally biased region" description="Polar residues" evidence="9">
    <location>
        <begin position="141"/>
        <end position="161"/>
    </location>
</feature>
<keyword evidence="4" id="KW-0547">Nucleotide-binding</keyword>
<dbReference type="InterPro" id="IPR000719">
    <property type="entry name" value="Prot_kinase_dom"/>
</dbReference>
<organism evidence="11">
    <name type="scientific">Ditylum brightwellii</name>
    <dbReference type="NCBI Taxonomy" id="49249"/>
    <lineage>
        <taxon>Eukaryota</taxon>
        <taxon>Sar</taxon>
        <taxon>Stramenopiles</taxon>
        <taxon>Ochrophyta</taxon>
        <taxon>Bacillariophyta</taxon>
        <taxon>Mediophyceae</taxon>
        <taxon>Lithodesmiophycidae</taxon>
        <taxon>Lithodesmiales</taxon>
        <taxon>Lithodesmiaceae</taxon>
        <taxon>Ditylum</taxon>
    </lineage>
</organism>
<dbReference type="SUPFAM" id="SSF56112">
    <property type="entry name" value="Protein kinase-like (PK-like)"/>
    <property type="match status" value="1"/>
</dbReference>
<evidence type="ECO:0000256" key="4">
    <source>
        <dbReference type="ARBA" id="ARBA00022741"/>
    </source>
</evidence>
<evidence type="ECO:0000313" key="11">
    <source>
        <dbReference type="EMBL" id="CAE4596098.1"/>
    </source>
</evidence>
<feature type="compositionally biased region" description="Basic residues" evidence="9">
    <location>
        <begin position="166"/>
        <end position="177"/>
    </location>
</feature>
<dbReference type="EC" id="2.7.11.1" evidence="1"/>
<dbReference type="GO" id="GO:0005524">
    <property type="term" value="F:ATP binding"/>
    <property type="evidence" value="ECO:0007669"/>
    <property type="project" value="UniProtKB-KW"/>
</dbReference>
<feature type="region of interest" description="Disordered" evidence="9">
    <location>
        <begin position="42"/>
        <end position="73"/>
    </location>
</feature>
<dbReference type="PROSITE" id="PS00108">
    <property type="entry name" value="PROTEIN_KINASE_ST"/>
    <property type="match status" value="1"/>
</dbReference>
<evidence type="ECO:0000256" key="5">
    <source>
        <dbReference type="ARBA" id="ARBA00022777"/>
    </source>
</evidence>
<keyword evidence="2" id="KW-0723">Serine/threonine-protein kinase</keyword>
<evidence type="ECO:0000256" key="1">
    <source>
        <dbReference type="ARBA" id="ARBA00012513"/>
    </source>
</evidence>
<feature type="compositionally biased region" description="Polar residues" evidence="9">
    <location>
        <begin position="944"/>
        <end position="953"/>
    </location>
</feature>
<evidence type="ECO:0000256" key="2">
    <source>
        <dbReference type="ARBA" id="ARBA00022527"/>
    </source>
</evidence>
<keyword evidence="5" id="KW-0418">Kinase</keyword>
<feature type="region of interest" description="Disordered" evidence="9">
    <location>
        <begin position="852"/>
        <end position="890"/>
    </location>
</feature>
<evidence type="ECO:0000256" key="8">
    <source>
        <dbReference type="ARBA" id="ARBA00048679"/>
    </source>
</evidence>
<sequence length="1019" mass="113503">MRVDRLKGRRLTVGTHVLSVKKKIGEGGSAFVYVARRCNGGNSIPTTNQEQQQQQRRAPLLEQQQKAEQQDLSPPMLILTSSTCSSSAASFSPKALSAPQEKDGYCNTAAVECRPPTKSDNGLGNTSPKSWQLPSWKPGRNNGSFHSEVGSATSIGNNSNSGKKDMKQKRSGKKRQRQLVVLKASAVGGSIEHKKRAMDEAVILRTLSSHPNVVTILDSCFVRSRSSALSPSSAFLRKKVIGGVSSSSSLSIDNERVDLFRSNDVHGGIETSLKNHGAVEAAEMHLLLMEHCSGGSLMDLILKRRNLALLQMKKKRTKMFIDAAAFPADRCISHIQNEGNDSNQPTSTTTPTSISKRKKYALRMLGIEQGNDGNSKESSKSAQHRRFSLGRKWKRGRMVTKERGGWDDAIFCGRVGKNTSSTLAAGYLDRDVILDIFRQVVDAVSYMHKWGDVPSSSPYFDGILRKEDENKNSQNIPQKEDYCHRSHSHIISIVHRDLKPENILLDYNNNDNHDNYFTTKIDHNKTIINENQQQRNHVRHCRWNVKLCDFGSAIIGNVPVQTAKEREEANRVIRSSTTQMYRSPEMIDLHMVEELTSKTDIWALGCTLYTMCFLQNCFDDDSHLASLSGRYLIPPRHPFGSDMEELIQRMLIIDPKDRANIDEVSACVDAMREGITLPPRSSLHLSCHSEDSGQEENIVEKEIEKSLDAAMRDTPHMAACLEDETAHSESIGVECSVGTCPNGHESVAARRRRKVIVDTSNVVTQQHNQSRDAFQLWSDTESLPPLGRSYSQTLFDDDNTFHTGVSSVLSDKWADQSTFSTPSSRLSGQLQPSHSGDLLVDLVQCSREKNDLNNFSHMPQRHQSHSENNLRASVSPSRHKEETNPSEDWVSFEGSDTFGGLTQFHIKNNQANRSEIEISVRKILDKNNSAGQDEEETPGLVKSPLSSNDSSVGAVSPVIQRKDEIGSNVQSFLSWDTLASKSDSAPQLSETETYNLLDNAQRSENSDPNRRFLSAFFSF</sequence>
<keyword evidence="6" id="KW-0067">ATP-binding</keyword>
<dbReference type="GO" id="GO:0004674">
    <property type="term" value="F:protein serine/threonine kinase activity"/>
    <property type="evidence" value="ECO:0007669"/>
    <property type="project" value="UniProtKB-KW"/>
</dbReference>
<protein>
    <recommendedName>
        <fullName evidence="1">non-specific serine/threonine protein kinase</fullName>
        <ecNumber evidence="1">2.7.11.1</ecNumber>
    </recommendedName>
</protein>
<dbReference type="PANTHER" id="PTHR22967">
    <property type="entry name" value="SERINE/THREONINE PROTEIN KINASE"/>
    <property type="match status" value="1"/>
</dbReference>
<comment type="catalytic activity">
    <reaction evidence="7">
        <text>L-threonyl-[protein] + ATP = O-phospho-L-threonyl-[protein] + ADP + H(+)</text>
        <dbReference type="Rhea" id="RHEA:46608"/>
        <dbReference type="Rhea" id="RHEA-COMP:11060"/>
        <dbReference type="Rhea" id="RHEA-COMP:11605"/>
        <dbReference type="ChEBI" id="CHEBI:15378"/>
        <dbReference type="ChEBI" id="CHEBI:30013"/>
        <dbReference type="ChEBI" id="CHEBI:30616"/>
        <dbReference type="ChEBI" id="CHEBI:61977"/>
        <dbReference type="ChEBI" id="CHEBI:456216"/>
        <dbReference type="EC" id="2.7.11.1"/>
    </reaction>
</comment>
<dbReference type="InterPro" id="IPR011009">
    <property type="entry name" value="Kinase-like_dom_sf"/>
</dbReference>
<evidence type="ECO:0000256" key="9">
    <source>
        <dbReference type="SAM" id="MobiDB-lite"/>
    </source>
</evidence>
<feature type="compositionally biased region" description="Low complexity" evidence="9">
    <location>
        <begin position="49"/>
        <end position="64"/>
    </location>
</feature>
<evidence type="ECO:0000256" key="7">
    <source>
        <dbReference type="ARBA" id="ARBA00047899"/>
    </source>
</evidence>
<feature type="compositionally biased region" description="Polar residues" evidence="9">
    <location>
        <begin position="335"/>
        <end position="344"/>
    </location>
</feature>
<evidence type="ECO:0000256" key="6">
    <source>
        <dbReference type="ARBA" id="ARBA00022840"/>
    </source>
</evidence>
<gene>
    <name evidence="11" type="ORF">DBRI00130_LOCUS9065</name>
</gene>
<evidence type="ECO:0000256" key="3">
    <source>
        <dbReference type="ARBA" id="ARBA00022679"/>
    </source>
</evidence>
<feature type="region of interest" description="Disordered" evidence="9">
    <location>
        <begin position="115"/>
        <end position="177"/>
    </location>
</feature>
<dbReference type="Gene3D" id="1.10.510.10">
    <property type="entry name" value="Transferase(Phosphotransferase) domain 1"/>
    <property type="match status" value="1"/>
</dbReference>
<proteinExistence type="predicted"/>
<comment type="catalytic activity">
    <reaction evidence="8">
        <text>L-seryl-[protein] + ATP = O-phospho-L-seryl-[protein] + ADP + H(+)</text>
        <dbReference type="Rhea" id="RHEA:17989"/>
        <dbReference type="Rhea" id="RHEA-COMP:9863"/>
        <dbReference type="Rhea" id="RHEA-COMP:11604"/>
        <dbReference type="ChEBI" id="CHEBI:15378"/>
        <dbReference type="ChEBI" id="CHEBI:29999"/>
        <dbReference type="ChEBI" id="CHEBI:30616"/>
        <dbReference type="ChEBI" id="CHEBI:83421"/>
        <dbReference type="ChEBI" id="CHEBI:456216"/>
        <dbReference type="EC" id="2.7.11.1"/>
    </reaction>
</comment>
<dbReference type="PANTHER" id="PTHR22967:SF57">
    <property type="entry name" value="AUXILIN, ISOFORM A-RELATED"/>
    <property type="match status" value="1"/>
</dbReference>
<feature type="region of interest" description="Disordered" evidence="9">
    <location>
        <begin position="928"/>
        <end position="954"/>
    </location>
</feature>
<feature type="domain" description="Protein kinase" evidence="10">
    <location>
        <begin position="149"/>
        <end position="671"/>
    </location>
</feature>
<feature type="region of interest" description="Disordered" evidence="9">
    <location>
        <begin position="335"/>
        <end position="355"/>
    </location>
</feature>
<reference evidence="11" key="1">
    <citation type="submission" date="2021-01" db="EMBL/GenBank/DDBJ databases">
        <authorList>
            <person name="Corre E."/>
            <person name="Pelletier E."/>
            <person name="Niang G."/>
            <person name="Scheremetjew M."/>
            <person name="Finn R."/>
            <person name="Kale V."/>
            <person name="Holt S."/>
            <person name="Cochrane G."/>
            <person name="Meng A."/>
            <person name="Brown T."/>
            <person name="Cohen L."/>
        </authorList>
    </citation>
    <scope>NUCLEOTIDE SEQUENCE</scope>
    <source>
        <strain evidence="11">GSO104</strain>
    </source>
</reference>
<name>A0A7S4UXU2_9STRA</name>
<dbReference type="GO" id="GO:0005737">
    <property type="term" value="C:cytoplasm"/>
    <property type="evidence" value="ECO:0007669"/>
    <property type="project" value="TreeGrafter"/>
</dbReference>
<dbReference type="SMART" id="SM00220">
    <property type="entry name" value="S_TKc"/>
    <property type="match status" value="1"/>
</dbReference>
<dbReference type="AlphaFoldDB" id="A0A7S4UXU2"/>
<keyword evidence="3" id="KW-0808">Transferase</keyword>
<dbReference type="PROSITE" id="PS50011">
    <property type="entry name" value="PROTEIN_KINASE_DOM"/>
    <property type="match status" value="1"/>
</dbReference>